<evidence type="ECO:0000256" key="6">
    <source>
        <dbReference type="SAM" id="Phobius"/>
    </source>
</evidence>
<dbReference type="Pfam" id="PF01988">
    <property type="entry name" value="VIT1"/>
    <property type="match status" value="1"/>
</dbReference>
<dbReference type="GO" id="GO:0030026">
    <property type="term" value="P:intracellular manganese ion homeostasis"/>
    <property type="evidence" value="ECO:0007669"/>
    <property type="project" value="InterPro"/>
</dbReference>
<feature type="region of interest" description="Disordered" evidence="5">
    <location>
        <begin position="127"/>
        <end position="165"/>
    </location>
</feature>
<feature type="transmembrane region" description="Helical" evidence="6">
    <location>
        <begin position="370"/>
        <end position="391"/>
    </location>
</feature>
<protein>
    <submittedName>
        <fullName evidence="7">Unannotated protein</fullName>
    </submittedName>
</protein>
<dbReference type="GO" id="GO:0005384">
    <property type="term" value="F:manganese ion transmembrane transporter activity"/>
    <property type="evidence" value="ECO:0007669"/>
    <property type="project" value="InterPro"/>
</dbReference>
<sequence>MPKNDPKRFLAYLKAERNAALLYRSLADTVEGERRDALLELAEIEENHAEHWVAKLVEYGIDVPAAPTSLDAGDASLLARARSFGIDGVLSNLEQTERDAEGMYDDEPEALPSMSADERDHAATFRQMGSHPVVDPAPSRPSPSRASDSNPTSPAMTGETWHRGDRSGSMRAAVFGVSDGLVSNTALVMGFAGAAPNNSTILFAGLAGLLAGAFSMAAGEYVSVASQRDLFRREINMEASELRDKPQEEQKELELIYRAKGLSREQAAIVAAQIMSDPKTALDTLAREELGLDPDELGNPVKVAISSFIAFAIGACVVVVPYLFFTGPGASTATPLILAVSLALLAMIAVGGVVGRLSGRGVVFCALRQLAWGVGAAAVTFGVGRIIGVSVG</sequence>
<feature type="transmembrane region" description="Helical" evidence="6">
    <location>
        <begin position="172"/>
        <end position="195"/>
    </location>
</feature>
<reference evidence="7" key="1">
    <citation type="submission" date="2020-05" db="EMBL/GenBank/DDBJ databases">
        <authorList>
            <person name="Chiriac C."/>
            <person name="Salcher M."/>
            <person name="Ghai R."/>
            <person name="Kavagutti S V."/>
        </authorList>
    </citation>
    <scope>NUCLEOTIDE SEQUENCE</scope>
</reference>
<dbReference type="InterPro" id="IPR009078">
    <property type="entry name" value="Ferritin-like_SF"/>
</dbReference>
<keyword evidence="2 6" id="KW-0812">Transmembrane</keyword>
<proteinExistence type="predicted"/>
<feature type="compositionally biased region" description="Low complexity" evidence="5">
    <location>
        <begin position="132"/>
        <end position="149"/>
    </location>
</feature>
<evidence type="ECO:0000256" key="1">
    <source>
        <dbReference type="ARBA" id="ARBA00004127"/>
    </source>
</evidence>
<feature type="transmembrane region" description="Helical" evidence="6">
    <location>
        <begin position="303"/>
        <end position="324"/>
    </location>
</feature>
<dbReference type="InterPro" id="IPR008217">
    <property type="entry name" value="Ccc1_fam"/>
</dbReference>
<keyword evidence="3 6" id="KW-1133">Transmembrane helix</keyword>
<dbReference type="PANTHER" id="PTHR31851">
    <property type="entry name" value="FE(2+)/MN(2+) TRANSPORTER PCL1"/>
    <property type="match status" value="1"/>
</dbReference>
<evidence type="ECO:0000256" key="2">
    <source>
        <dbReference type="ARBA" id="ARBA00022692"/>
    </source>
</evidence>
<feature type="transmembrane region" description="Helical" evidence="6">
    <location>
        <begin position="201"/>
        <end position="224"/>
    </location>
</feature>
<accession>A0A6J7EU17</accession>
<name>A0A6J7EU17_9ZZZZ</name>
<feature type="transmembrane region" description="Helical" evidence="6">
    <location>
        <begin position="336"/>
        <end position="358"/>
    </location>
</feature>
<evidence type="ECO:0000256" key="5">
    <source>
        <dbReference type="SAM" id="MobiDB-lite"/>
    </source>
</evidence>
<dbReference type="EMBL" id="CAFBLS010000321">
    <property type="protein sequence ID" value="CAB4886636.1"/>
    <property type="molecule type" value="Genomic_DNA"/>
</dbReference>
<keyword evidence="4 6" id="KW-0472">Membrane</keyword>
<dbReference type="GO" id="GO:0012505">
    <property type="term" value="C:endomembrane system"/>
    <property type="evidence" value="ECO:0007669"/>
    <property type="project" value="UniProtKB-SubCell"/>
</dbReference>
<evidence type="ECO:0000256" key="3">
    <source>
        <dbReference type="ARBA" id="ARBA00022989"/>
    </source>
</evidence>
<comment type="subcellular location">
    <subcellularLocation>
        <location evidence="1">Endomembrane system</location>
        <topology evidence="1">Multi-pass membrane protein</topology>
    </subcellularLocation>
</comment>
<dbReference type="SUPFAM" id="SSF47240">
    <property type="entry name" value="Ferritin-like"/>
    <property type="match status" value="1"/>
</dbReference>
<evidence type="ECO:0000313" key="7">
    <source>
        <dbReference type="EMBL" id="CAB4886636.1"/>
    </source>
</evidence>
<dbReference type="AlphaFoldDB" id="A0A6J7EU17"/>
<evidence type="ECO:0000256" key="4">
    <source>
        <dbReference type="ARBA" id="ARBA00023136"/>
    </source>
</evidence>
<gene>
    <name evidence="7" type="ORF">UFOPK3402_01940</name>
</gene>
<organism evidence="7">
    <name type="scientific">freshwater metagenome</name>
    <dbReference type="NCBI Taxonomy" id="449393"/>
    <lineage>
        <taxon>unclassified sequences</taxon>
        <taxon>metagenomes</taxon>
        <taxon>ecological metagenomes</taxon>
    </lineage>
</organism>